<dbReference type="EMBL" id="CP152380">
    <property type="protein sequence ID" value="XAF55083.1"/>
    <property type="molecule type" value="Genomic_DNA"/>
</dbReference>
<dbReference type="RefSeq" id="WP_342632115.1">
    <property type="nucleotide sequence ID" value="NZ_CP152380.1"/>
</dbReference>
<sequence>MSEAQVFTVETSYRLHYSTKYPVPIPDIIESLKNVEKLLERSPKFIEKAFKDLEVVRVQVYVDSLKSGSLTEEFLVKYVFKGRENHEKAKEVVAKMLEDNTMIRTVVAVGIGAMITYGVMSSAQPGQPTSQFEAYQNTIINIGGTASLDAEDIAAVLEATTDKKQLAKQAIAVVRPAKADPDGTIEMDNIPELTIPKEYVQRVPSEYEAPIPQEKTAKYQNVPIFIYASDRDRTDTNWAGAVPGIADSRVRFRLSEGIDPKELHGRTQASADVTVIERYVPSKKIYEVKIVEIDNVYPPKPASRSAGPN</sequence>
<organism evidence="1 2">
    <name type="scientific">Marinobacter alkaliphilus</name>
    <dbReference type="NCBI Taxonomy" id="254719"/>
    <lineage>
        <taxon>Bacteria</taxon>
        <taxon>Pseudomonadati</taxon>
        <taxon>Pseudomonadota</taxon>
        <taxon>Gammaproteobacteria</taxon>
        <taxon>Pseudomonadales</taxon>
        <taxon>Marinobacteraceae</taxon>
        <taxon>Marinobacter</taxon>
    </lineage>
</organism>
<evidence type="ECO:0008006" key="3">
    <source>
        <dbReference type="Google" id="ProtNLM"/>
    </source>
</evidence>
<protein>
    <recommendedName>
        <fullName evidence="3">S-type pyocin</fullName>
    </recommendedName>
</protein>
<accession>A0ABZ3E608</accession>
<proteinExistence type="predicted"/>
<dbReference type="Proteomes" id="UP001445268">
    <property type="component" value="Chromosome"/>
</dbReference>
<reference evidence="1 2" key="1">
    <citation type="submission" date="2024-04" db="EMBL/GenBank/DDBJ databases">
        <title>Marinobacter sp. SBY-1.</title>
        <authorList>
            <person name="Pan C."/>
        </authorList>
    </citation>
    <scope>NUCLEOTIDE SEQUENCE [LARGE SCALE GENOMIC DNA]</scope>
    <source>
        <strain evidence="1 2">SBY-1</strain>
    </source>
</reference>
<gene>
    <name evidence="1" type="ORF">AAGT77_05920</name>
</gene>
<evidence type="ECO:0000313" key="2">
    <source>
        <dbReference type="Proteomes" id="UP001445268"/>
    </source>
</evidence>
<keyword evidence="2" id="KW-1185">Reference proteome</keyword>
<evidence type="ECO:0000313" key="1">
    <source>
        <dbReference type="EMBL" id="XAF55083.1"/>
    </source>
</evidence>
<name>A0ABZ3E608_9GAMM</name>